<proteinExistence type="predicted"/>
<reference evidence="3 4" key="1">
    <citation type="submission" date="2023-08" db="EMBL/GenBank/DDBJ databases">
        <title>Black Yeasts Isolated from many extreme environments.</title>
        <authorList>
            <person name="Coleine C."/>
            <person name="Stajich J.E."/>
            <person name="Selbmann L."/>
        </authorList>
    </citation>
    <scope>NUCLEOTIDE SEQUENCE [LARGE SCALE GENOMIC DNA]</scope>
    <source>
        <strain evidence="3 4">CCFEE 5910</strain>
    </source>
</reference>
<feature type="region of interest" description="Disordered" evidence="2">
    <location>
        <begin position="202"/>
        <end position="269"/>
    </location>
</feature>
<feature type="compositionally biased region" description="Basic and acidic residues" evidence="2">
    <location>
        <begin position="44"/>
        <end position="56"/>
    </location>
</feature>
<accession>A0AAN7SXX1</accession>
<name>A0AAN7SXX1_9EURO</name>
<evidence type="ECO:0000313" key="3">
    <source>
        <dbReference type="EMBL" id="KAK5084440.1"/>
    </source>
</evidence>
<keyword evidence="4" id="KW-1185">Reference proteome</keyword>
<dbReference type="EMBL" id="JAVRRJ010000005">
    <property type="protein sequence ID" value="KAK5084440.1"/>
    <property type="molecule type" value="Genomic_DNA"/>
</dbReference>
<dbReference type="Proteomes" id="UP001309876">
    <property type="component" value="Unassembled WGS sequence"/>
</dbReference>
<sequence length="269" mass="30695">MSVVLRRTGSNKRHTWPRTKVDQLETIPESPQTLSSSKFTAQEAARDQRAKDERRSVVLDTKSDKFSAESASSVDIQAQMIWYSHRLEESLHDRQRLTTRIKELEAVCKNQAKAQDTVLKDVKVWRQNYGIVEAELVEAAQEIVEVREYVRALETSNANLRYALSQAREEQECSHWTSWGGRIRRCLQRCWSFPQRFQAAVHGPKKNDKRVKPHKSSLLHPESRLLTSHSNSSRTSIPESGRCSRIGAHPVTIVPDSSPLRSLVNGEKG</sequence>
<gene>
    <name evidence="3" type="ORF">LTR05_005516</name>
</gene>
<feature type="coiled-coil region" evidence="1">
    <location>
        <begin position="87"/>
        <end position="114"/>
    </location>
</feature>
<feature type="compositionally biased region" description="Polar residues" evidence="2">
    <location>
        <begin position="29"/>
        <end position="40"/>
    </location>
</feature>
<feature type="compositionally biased region" description="Basic residues" evidence="2">
    <location>
        <begin position="203"/>
        <end position="217"/>
    </location>
</feature>
<evidence type="ECO:0000256" key="1">
    <source>
        <dbReference type="SAM" id="Coils"/>
    </source>
</evidence>
<feature type="compositionally biased region" description="Polar residues" evidence="2">
    <location>
        <begin position="225"/>
        <end position="238"/>
    </location>
</feature>
<feature type="region of interest" description="Disordered" evidence="2">
    <location>
        <begin position="1"/>
        <end position="56"/>
    </location>
</feature>
<comment type="caution">
    <text evidence="3">The sequence shown here is derived from an EMBL/GenBank/DDBJ whole genome shotgun (WGS) entry which is preliminary data.</text>
</comment>
<organism evidence="3 4">
    <name type="scientific">Lithohypha guttulata</name>
    <dbReference type="NCBI Taxonomy" id="1690604"/>
    <lineage>
        <taxon>Eukaryota</taxon>
        <taxon>Fungi</taxon>
        <taxon>Dikarya</taxon>
        <taxon>Ascomycota</taxon>
        <taxon>Pezizomycotina</taxon>
        <taxon>Eurotiomycetes</taxon>
        <taxon>Chaetothyriomycetidae</taxon>
        <taxon>Chaetothyriales</taxon>
        <taxon>Trichomeriaceae</taxon>
        <taxon>Lithohypha</taxon>
    </lineage>
</organism>
<protein>
    <submittedName>
        <fullName evidence="3">Uncharacterized protein</fullName>
    </submittedName>
</protein>
<evidence type="ECO:0000313" key="4">
    <source>
        <dbReference type="Proteomes" id="UP001309876"/>
    </source>
</evidence>
<evidence type="ECO:0000256" key="2">
    <source>
        <dbReference type="SAM" id="MobiDB-lite"/>
    </source>
</evidence>
<keyword evidence="1" id="KW-0175">Coiled coil</keyword>
<dbReference type="AlphaFoldDB" id="A0AAN7SXX1"/>